<dbReference type="Pfam" id="PF06347">
    <property type="entry name" value="SH3_4"/>
    <property type="match status" value="1"/>
</dbReference>
<protein>
    <submittedName>
        <fullName evidence="1">SH3 domain-containing protein</fullName>
    </submittedName>
</protein>
<name>A0ABS0SG19_9HYPH</name>
<dbReference type="EMBL" id="JADGMQ010000014">
    <property type="protein sequence ID" value="MBI1622250.1"/>
    <property type="molecule type" value="Genomic_DNA"/>
</dbReference>
<evidence type="ECO:0000313" key="1">
    <source>
        <dbReference type="EMBL" id="MBI1622250.1"/>
    </source>
</evidence>
<organism evidence="1 2">
    <name type="scientific">Aquamicrobium zhengzhouense</name>
    <dbReference type="NCBI Taxonomy" id="2781738"/>
    <lineage>
        <taxon>Bacteria</taxon>
        <taxon>Pseudomonadati</taxon>
        <taxon>Pseudomonadota</taxon>
        <taxon>Alphaproteobacteria</taxon>
        <taxon>Hyphomicrobiales</taxon>
        <taxon>Phyllobacteriaceae</taxon>
        <taxon>Aquamicrobium</taxon>
    </lineage>
</organism>
<keyword evidence="2" id="KW-1185">Reference proteome</keyword>
<proteinExistence type="predicted"/>
<sequence length="177" mass="18902">MFFLFRAFAGDVAIVEATPAPPPQAEITTTATENVADPQVGAVQVAEPDAAIETAIQLQVADPRETGSILQAVPSETVFMPAVPIAETEDEIEQLERMQLEEKGDVEAPQPIGAAGFRAATASQSVNMRAGPSDEAEVLAIVPARAEIEAETDCASWCAVSFDGRRGYIYKSFVDYR</sequence>
<reference evidence="1 2" key="1">
    <citation type="submission" date="2020-10" db="EMBL/GenBank/DDBJ databases">
        <title>Aquamicrobium zhengzhouensis sp. nov., a exopolysaccharide producing bacterium isolated from farmland soil.</title>
        <authorList>
            <person name="Wang X."/>
        </authorList>
    </citation>
    <scope>NUCLEOTIDE SEQUENCE [LARGE SCALE GENOMIC DNA]</scope>
    <source>
        <strain evidence="2">cd-1</strain>
    </source>
</reference>
<dbReference type="RefSeq" id="WP_198477786.1">
    <property type="nucleotide sequence ID" value="NZ_JADGMQ010000014.1"/>
</dbReference>
<dbReference type="Gene3D" id="2.30.30.40">
    <property type="entry name" value="SH3 Domains"/>
    <property type="match status" value="1"/>
</dbReference>
<accession>A0ABS0SG19</accession>
<dbReference type="InterPro" id="IPR010466">
    <property type="entry name" value="DUF1058"/>
</dbReference>
<gene>
    <name evidence="1" type="ORF">IOD40_16435</name>
</gene>
<evidence type="ECO:0000313" key="2">
    <source>
        <dbReference type="Proteomes" id="UP000601789"/>
    </source>
</evidence>
<comment type="caution">
    <text evidence="1">The sequence shown here is derived from an EMBL/GenBank/DDBJ whole genome shotgun (WGS) entry which is preliminary data.</text>
</comment>
<dbReference type="Proteomes" id="UP000601789">
    <property type="component" value="Unassembled WGS sequence"/>
</dbReference>